<evidence type="ECO:0000313" key="11">
    <source>
        <dbReference type="Proteomes" id="UP000236197"/>
    </source>
</evidence>
<feature type="domain" description="CBS" evidence="9">
    <location>
        <begin position="480"/>
        <end position="540"/>
    </location>
</feature>
<name>A0A2K2UF00_9ACTN</name>
<dbReference type="Gene3D" id="3.10.580.10">
    <property type="entry name" value="CBS-domain"/>
    <property type="match status" value="1"/>
</dbReference>
<dbReference type="PANTHER" id="PTHR42718:SF9">
    <property type="entry name" value="MAJOR FACILITATOR SUPERFAMILY MULTIDRUG TRANSPORTER MFSC"/>
    <property type="match status" value="1"/>
</dbReference>
<feature type="transmembrane region" description="Helical" evidence="7">
    <location>
        <begin position="323"/>
        <end position="340"/>
    </location>
</feature>
<keyword evidence="11" id="KW-1185">Reference proteome</keyword>
<dbReference type="EMBL" id="PPEK01000001">
    <property type="protein sequence ID" value="PNV68906.1"/>
    <property type="molecule type" value="Genomic_DNA"/>
</dbReference>
<dbReference type="SUPFAM" id="SSF54631">
    <property type="entry name" value="CBS-domain pair"/>
    <property type="match status" value="1"/>
</dbReference>
<gene>
    <name evidence="10" type="ORF">C2L71_00450</name>
</gene>
<dbReference type="InterPro" id="IPR011701">
    <property type="entry name" value="MFS"/>
</dbReference>
<dbReference type="OrthoDB" id="9812221at2"/>
<feature type="transmembrane region" description="Helical" evidence="7">
    <location>
        <begin position="45"/>
        <end position="66"/>
    </location>
</feature>
<feature type="transmembrane region" description="Helical" evidence="7">
    <location>
        <begin position="104"/>
        <end position="125"/>
    </location>
</feature>
<feature type="transmembrane region" description="Helical" evidence="7">
    <location>
        <begin position="132"/>
        <end position="158"/>
    </location>
</feature>
<evidence type="ECO:0000259" key="8">
    <source>
        <dbReference type="PROSITE" id="PS50850"/>
    </source>
</evidence>
<evidence type="ECO:0000313" key="10">
    <source>
        <dbReference type="EMBL" id="PNV68906.1"/>
    </source>
</evidence>
<feature type="transmembrane region" description="Helical" evidence="7">
    <location>
        <begin position="429"/>
        <end position="453"/>
    </location>
</feature>
<dbReference type="GO" id="GO:0005886">
    <property type="term" value="C:plasma membrane"/>
    <property type="evidence" value="ECO:0007669"/>
    <property type="project" value="UniProtKB-SubCell"/>
</dbReference>
<feature type="transmembrane region" description="Helical" evidence="7">
    <location>
        <begin position="194"/>
        <end position="213"/>
    </location>
</feature>
<dbReference type="RefSeq" id="WP_103264230.1">
    <property type="nucleotide sequence ID" value="NZ_CABMLE010000001.1"/>
</dbReference>
<dbReference type="Gene3D" id="1.20.1250.20">
    <property type="entry name" value="MFS general substrate transporter like domains"/>
    <property type="match status" value="1"/>
</dbReference>
<keyword evidence="6" id="KW-0129">CBS domain</keyword>
<evidence type="ECO:0000256" key="1">
    <source>
        <dbReference type="ARBA" id="ARBA00004651"/>
    </source>
</evidence>
<keyword evidence="2" id="KW-0813">Transport</keyword>
<dbReference type="GO" id="GO:0022857">
    <property type="term" value="F:transmembrane transporter activity"/>
    <property type="evidence" value="ECO:0007669"/>
    <property type="project" value="InterPro"/>
</dbReference>
<feature type="transmembrane region" description="Helical" evidence="7">
    <location>
        <begin position="164"/>
        <end position="182"/>
    </location>
</feature>
<dbReference type="PANTHER" id="PTHR42718">
    <property type="entry name" value="MAJOR FACILITATOR SUPERFAMILY MULTIDRUG TRANSPORTER MFSC"/>
    <property type="match status" value="1"/>
</dbReference>
<evidence type="ECO:0000256" key="2">
    <source>
        <dbReference type="ARBA" id="ARBA00022448"/>
    </source>
</evidence>
<proteinExistence type="predicted"/>
<evidence type="ECO:0000256" key="3">
    <source>
        <dbReference type="ARBA" id="ARBA00022692"/>
    </source>
</evidence>
<sequence length="628" mass="65632">MVQSNSMSMLAVLYGSAFVAAFNENIVNVALVSIMGEFSIGAEMAQWLVTGYMIVTAIVVTATAFLSKRLRLRSLFFGAAGFLIVGSLACMIAPVFPVLLVARLVQAIGTGIFIPAMMSTVLAVAPRKRLGTYLSIGSCMITFGPAFAPVVSGLMVTAFGWRSVFLPSAVIVVLLVVCGALLIRNIAEPEQVKLDLMSVALSALGLFALVNGLSVVTTALPVALIAMALGLAGIAGFVFRQRRLTHPLLDLSPLRNPRFSLACVLVVVAMMTTFSMSVLLPLYFEGSLGMTAFASGALLLVPILVNAGTALAGGRTMDRRGAWPLLPVGFALIAVGQLAICLIAPSLSWAAVLVGSIAVYAGVGLIFSPSQTAGLQTLEPEQNSHGVAIINTFIQVAACIGPSLFIGILSTTSAGAAASGADASSAQAYGFSSAVATAAAVAFAGLLVSFFYAQSMRAKAPQTATAPTPLPTKPDVGTIMKHDAFTVPSTATVHEAMHLLLEHKTSGLPVVDVRNNVVGFISDGDIMKTLAVQKPSGYDLAYGLAVYRDDDEFNERLSEVMKLNVMELATPTVVAIDANASIEDVCRILGAKRIKKAPVVEEGVLVGTVSRTDVTRHLMGSFVERQEA</sequence>
<dbReference type="AlphaFoldDB" id="A0A2K2UF00"/>
<reference evidence="11" key="1">
    <citation type="submission" date="2018-01" db="EMBL/GenBank/DDBJ databases">
        <title>Rubneribacter badeniensis gen. nov., sp. nov., and Colonibacter rubneri, gen. nov., sp. nov., WGS of new members of the Eggerthellaceae.</title>
        <authorList>
            <person name="Danylec N."/>
            <person name="Stoll D.A."/>
            <person name="Doetsch A."/>
            <person name="Kulling S.E."/>
            <person name="Huch M."/>
        </authorList>
    </citation>
    <scope>NUCLEOTIDE SEQUENCE [LARGE SCALE GENOMIC DNA]</scope>
    <source>
        <strain evidence="11">ResAG-96</strain>
    </source>
</reference>
<dbReference type="InterPro" id="IPR036259">
    <property type="entry name" value="MFS_trans_sf"/>
</dbReference>
<protein>
    <submittedName>
        <fullName evidence="10">MFS transporter</fullName>
    </submittedName>
</protein>
<dbReference type="PROSITE" id="PS50850">
    <property type="entry name" value="MFS"/>
    <property type="match status" value="1"/>
</dbReference>
<accession>A0A2K2UF00</accession>
<dbReference type="PROSITE" id="PS51371">
    <property type="entry name" value="CBS"/>
    <property type="match status" value="2"/>
</dbReference>
<dbReference type="InterPro" id="IPR020846">
    <property type="entry name" value="MFS_dom"/>
</dbReference>
<feature type="transmembrane region" description="Helical" evidence="7">
    <location>
        <begin position="219"/>
        <end position="239"/>
    </location>
</feature>
<dbReference type="InterPro" id="IPR046342">
    <property type="entry name" value="CBS_dom_sf"/>
</dbReference>
<dbReference type="SMART" id="SM00116">
    <property type="entry name" value="CBS"/>
    <property type="match status" value="2"/>
</dbReference>
<dbReference type="Gene3D" id="1.20.1720.10">
    <property type="entry name" value="Multidrug resistance protein D"/>
    <property type="match status" value="1"/>
</dbReference>
<feature type="transmembrane region" description="Helical" evidence="7">
    <location>
        <begin position="346"/>
        <end position="367"/>
    </location>
</feature>
<evidence type="ECO:0000256" key="7">
    <source>
        <dbReference type="SAM" id="Phobius"/>
    </source>
</evidence>
<dbReference type="Pfam" id="PF07690">
    <property type="entry name" value="MFS_1"/>
    <property type="match status" value="1"/>
</dbReference>
<dbReference type="Pfam" id="PF00571">
    <property type="entry name" value="CBS"/>
    <property type="match status" value="2"/>
</dbReference>
<dbReference type="InterPro" id="IPR000644">
    <property type="entry name" value="CBS_dom"/>
</dbReference>
<evidence type="ECO:0000256" key="6">
    <source>
        <dbReference type="PROSITE-ProRule" id="PRU00703"/>
    </source>
</evidence>
<evidence type="ECO:0000256" key="5">
    <source>
        <dbReference type="ARBA" id="ARBA00023136"/>
    </source>
</evidence>
<feature type="transmembrane region" description="Helical" evidence="7">
    <location>
        <begin position="75"/>
        <end position="98"/>
    </location>
</feature>
<evidence type="ECO:0000256" key="4">
    <source>
        <dbReference type="ARBA" id="ARBA00022989"/>
    </source>
</evidence>
<feature type="domain" description="CBS" evidence="9">
    <location>
        <begin position="569"/>
        <end position="627"/>
    </location>
</feature>
<dbReference type="Proteomes" id="UP000236197">
    <property type="component" value="Unassembled WGS sequence"/>
</dbReference>
<keyword evidence="4 7" id="KW-1133">Transmembrane helix</keyword>
<feature type="transmembrane region" description="Helical" evidence="7">
    <location>
        <begin position="290"/>
        <end position="311"/>
    </location>
</feature>
<feature type="transmembrane region" description="Helical" evidence="7">
    <location>
        <begin position="388"/>
        <end position="409"/>
    </location>
</feature>
<feature type="transmembrane region" description="Helical" evidence="7">
    <location>
        <begin position="259"/>
        <end position="284"/>
    </location>
</feature>
<dbReference type="SUPFAM" id="SSF103473">
    <property type="entry name" value="MFS general substrate transporter"/>
    <property type="match status" value="1"/>
</dbReference>
<feature type="domain" description="Major facilitator superfamily (MFS) profile" evidence="8">
    <location>
        <begin position="9"/>
        <end position="457"/>
    </location>
</feature>
<comment type="subcellular location">
    <subcellularLocation>
        <location evidence="1">Cell membrane</location>
        <topology evidence="1">Multi-pass membrane protein</topology>
    </subcellularLocation>
</comment>
<comment type="caution">
    <text evidence="10">The sequence shown here is derived from an EMBL/GenBank/DDBJ whole genome shotgun (WGS) entry which is preliminary data.</text>
</comment>
<evidence type="ECO:0000259" key="9">
    <source>
        <dbReference type="PROSITE" id="PS51371"/>
    </source>
</evidence>
<keyword evidence="3 7" id="KW-0812">Transmembrane</keyword>
<organism evidence="10 11">
    <name type="scientific">Enteroscipio rubneri</name>
    <dbReference type="NCBI Taxonomy" id="2070686"/>
    <lineage>
        <taxon>Bacteria</taxon>
        <taxon>Bacillati</taxon>
        <taxon>Actinomycetota</taxon>
        <taxon>Coriobacteriia</taxon>
        <taxon>Eggerthellales</taxon>
        <taxon>Eggerthellaceae</taxon>
        <taxon>Enteroscipio</taxon>
    </lineage>
</organism>
<keyword evidence="5 7" id="KW-0472">Membrane</keyword>